<dbReference type="HAMAP" id="MF_00123">
    <property type="entry name" value="Arg_tRNA_synth"/>
    <property type="match status" value="1"/>
</dbReference>
<dbReference type="InterPro" id="IPR036695">
    <property type="entry name" value="Arg-tRNA-synth_N_sf"/>
</dbReference>
<dbReference type="InterPro" id="IPR001278">
    <property type="entry name" value="Arg-tRNA-ligase"/>
</dbReference>
<dbReference type="EC" id="6.1.1.19" evidence="8"/>
<keyword evidence="6 8" id="KW-0030">Aminoacyl-tRNA synthetase</keyword>
<evidence type="ECO:0000256" key="2">
    <source>
        <dbReference type="ARBA" id="ARBA00022598"/>
    </source>
</evidence>
<evidence type="ECO:0000256" key="3">
    <source>
        <dbReference type="ARBA" id="ARBA00022741"/>
    </source>
</evidence>
<keyword evidence="3 8" id="KW-0547">Nucleotide-binding</keyword>
<evidence type="ECO:0000259" key="11">
    <source>
        <dbReference type="SMART" id="SM00836"/>
    </source>
</evidence>
<evidence type="ECO:0000313" key="12">
    <source>
        <dbReference type="EMBL" id="HGZ60545.1"/>
    </source>
</evidence>
<reference evidence="12" key="1">
    <citation type="journal article" date="2020" name="mSystems">
        <title>Genome- and Community-Level Interaction Insights into Carbon Utilization and Element Cycling Functions of Hydrothermarchaeota in Hydrothermal Sediment.</title>
        <authorList>
            <person name="Zhou Z."/>
            <person name="Liu Y."/>
            <person name="Xu W."/>
            <person name="Pan J."/>
            <person name="Luo Z.H."/>
            <person name="Li M."/>
        </authorList>
    </citation>
    <scope>NUCLEOTIDE SEQUENCE [LARGE SCALE GENOMIC DNA]</scope>
    <source>
        <strain evidence="12">SpSt-885</strain>
    </source>
</reference>
<dbReference type="SUPFAM" id="SSF47323">
    <property type="entry name" value="Anticodon-binding domain of a subclass of class I aminoacyl-tRNA synthetases"/>
    <property type="match status" value="1"/>
</dbReference>
<evidence type="ECO:0000256" key="6">
    <source>
        <dbReference type="ARBA" id="ARBA00023146"/>
    </source>
</evidence>
<dbReference type="SUPFAM" id="SSF52374">
    <property type="entry name" value="Nucleotidylyl transferase"/>
    <property type="match status" value="1"/>
</dbReference>
<evidence type="ECO:0000256" key="7">
    <source>
        <dbReference type="ARBA" id="ARBA00049339"/>
    </source>
</evidence>
<name>A0A7J3SMQ2_9CREN</name>
<dbReference type="AlphaFoldDB" id="A0A7J3SMQ2"/>
<dbReference type="SUPFAM" id="SSF55190">
    <property type="entry name" value="Arginyl-tRNA synthetase (ArgRS), N-terminal 'additional' domain"/>
    <property type="match status" value="1"/>
</dbReference>
<evidence type="ECO:0000256" key="8">
    <source>
        <dbReference type="HAMAP-Rule" id="MF_00123"/>
    </source>
</evidence>
<dbReference type="Gene3D" id="3.40.50.620">
    <property type="entry name" value="HUPs"/>
    <property type="match status" value="1"/>
</dbReference>
<protein>
    <recommendedName>
        <fullName evidence="8">Arginine--tRNA ligase</fullName>
        <ecNumber evidence="8">6.1.1.19</ecNumber>
    </recommendedName>
    <alternativeName>
        <fullName evidence="8">Arginyl-tRNA synthetase</fullName>
        <shortName evidence="8">ArgRS</shortName>
    </alternativeName>
</protein>
<comment type="subcellular location">
    <subcellularLocation>
        <location evidence="8">Cytoplasm</location>
    </subcellularLocation>
</comment>
<evidence type="ECO:0000256" key="4">
    <source>
        <dbReference type="ARBA" id="ARBA00022840"/>
    </source>
</evidence>
<keyword evidence="8" id="KW-0963">Cytoplasm</keyword>
<dbReference type="FunFam" id="1.10.730.10:FF:000006">
    <property type="entry name" value="Arginyl-tRNA synthetase 2, mitochondrial"/>
    <property type="match status" value="1"/>
</dbReference>
<comment type="catalytic activity">
    <reaction evidence="7 8">
        <text>tRNA(Arg) + L-arginine + ATP = L-arginyl-tRNA(Arg) + AMP + diphosphate</text>
        <dbReference type="Rhea" id="RHEA:20301"/>
        <dbReference type="Rhea" id="RHEA-COMP:9658"/>
        <dbReference type="Rhea" id="RHEA-COMP:9673"/>
        <dbReference type="ChEBI" id="CHEBI:30616"/>
        <dbReference type="ChEBI" id="CHEBI:32682"/>
        <dbReference type="ChEBI" id="CHEBI:33019"/>
        <dbReference type="ChEBI" id="CHEBI:78442"/>
        <dbReference type="ChEBI" id="CHEBI:78513"/>
        <dbReference type="ChEBI" id="CHEBI:456215"/>
        <dbReference type="EC" id="6.1.1.19"/>
    </reaction>
</comment>
<dbReference type="GO" id="GO:0005524">
    <property type="term" value="F:ATP binding"/>
    <property type="evidence" value="ECO:0007669"/>
    <property type="project" value="UniProtKB-UniRule"/>
</dbReference>
<keyword evidence="4 8" id="KW-0067">ATP-binding</keyword>
<sequence length="653" mass="74772">MIINELRPREDYIYIRALTSIRNSLDRLLPPASLPREYLIAEPPENIDADFSYPLSRERVALSDQEKIAKEVSESLSRDLGLSATVQVTAGYLNIKLDSNQYTSEFFREFSSMGDSYGTHGNIRLKIVVEHTSANPVHPLHLGHARNSCLGDTLARLLRFYGTNVETRFYVDDVGRQIAVLVYGLSKLLDEGKSIDTLSSGWKIDHWIGKIYALTNLLVEMNALKKELKNASDEKYRELIGKQDELVGEIARLRDEVPEAFEVLSSKIMQDEEPEKEIARISILYERGDRGVASQYRHIIEKVLQGFKETLERMNVKFDKWDWESDLIWNGEVERILSQARRSPIFSSVKGSEGLDFSLIINEKVKIELNIPKEMEIPPLVLKRSDGTTLYPTRDIAYSIFKFKESKADYVINVVGKEQMLPQAQIRLALYALGYPDLAKRLIHYSYEMVNLKGFKMSGRRGRYITVDEFIQKAEEMAKIELERRNRNLDENQSRAISEKIGIGAVRQSLVSISADKPITINLEDIINFEKNTGPYLQYTYARASSLLRKAEEKGESFAGISEDIDPITWRIIRKESAFPYIIYKSAKELKPEILVAYLGELAQMFNKWYDTVPVLSDPEPSSRRMKLQLVASTRAILKNSLYILGIEPLEKI</sequence>
<comment type="caution">
    <text evidence="12">The sequence shown here is derived from an EMBL/GenBank/DDBJ whole genome shotgun (WGS) entry which is preliminary data.</text>
</comment>
<dbReference type="InterPro" id="IPR035684">
    <property type="entry name" value="ArgRS_core"/>
</dbReference>
<keyword evidence="2 8" id="KW-0436">Ligase</keyword>
<dbReference type="InterPro" id="IPR008909">
    <property type="entry name" value="DALR_anticod-bd"/>
</dbReference>
<dbReference type="InterPro" id="IPR014729">
    <property type="entry name" value="Rossmann-like_a/b/a_fold"/>
</dbReference>
<feature type="coiled-coil region" evidence="10">
    <location>
        <begin position="214"/>
        <end position="256"/>
    </location>
</feature>
<evidence type="ECO:0000256" key="9">
    <source>
        <dbReference type="RuleBase" id="RU363038"/>
    </source>
</evidence>
<dbReference type="GO" id="GO:0006420">
    <property type="term" value="P:arginyl-tRNA aminoacylation"/>
    <property type="evidence" value="ECO:0007669"/>
    <property type="project" value="UniProtKB-UniRule"/>
</dbReference>
<dbReference type="EMBL" id="DTLS01000147">
    <property type="protein sequence ID" value="HGZ60545.1"/>
    <property type="molecule type" value="Genomic_DNA"/>
</dbReference>
<feature type="domain" description="DALR anticodon binding" evidence="11">
    <location>
        <begin position="537"/>
        <end position="653"/>
    </location>
</feature>
<feature type="short sequence motif" description="'HIGH' region" evidence="8">
    <location>
        <begin position="134"/>
        <end position="144"/>
    </location>
</feature>
<evidence type="ECO:0000256" key="1">
    <source>
        <dbReference type="ARBA" id="ARBA00005594"/>
    </source>
</evidence>
<dbReference type="Pfam" id="PF05746">
    <property type="entry name" value="DALR_1"/>
    <property type="match status" value="1"/>
</dbReference>
<evidence type="ECO:0000256" key="5">
    <source>
        <dbReference type="ARBA" id="ARBA00022917"/>
    </source>
</evidence>
<dbReference type="NCBIfam" id="TIGR00456">
    <property type="entry name" value="argS"/>
    <property type="match status" value="1"/>
</dbReference>
<dbReference type="PANTHER" id="PTHR11956">
    <property type="entry name" value="ARGINYL-TRNA SYNTHETASE"/>
    <property type="match status" value="1"/>
</dbReference>
<keyword evidence="5 8" id="KW-0648">Protein biosynthesis</keyword>
<accession>A0A7J3SMQ2</accession>
<dbReference type="Gene3D" id="1.10.730.10">
    <property type="entry name" value="Isoleucyl-tRNA Synthetase, Domain 1"/>
    <property type="match status" value="1"/>
</dbReference>
<proteinExistence type="inferred from homology"/>
<dbReference type="GO" id="GO:0005737">
    <property type="term" value="C:cytoplasm"/>
    <property type="evidence" value="ECO:0007669"/>
    <property type="project" value="UniProtKB-SubCell"/>
</dbReference>
<keyword evidence="10" id="KW-0175">Coiled coil</keyword>
<dbReference type="GO" id="GO:0004814">
    <property type="term" value="F:arginine-tRNA ligase activity"/>
    <property type="evidence" value="ECO:0007669"/>
    <property type="project" value="UniProtKB-UniRule"/>
</dbReference>
<dbReference type="InterPro" id="IPR009080">
    <property type="entry name" value="tRNAsynth_Ia_anticodon-bd"/>
</dbReference>
<dbReference type="PANTHER" id="PTHR11956:SF5">
    <property type="entry name" value="ARGININE--TRNA LIGASE, CYTOPLASMIC"/>
    <property type="match status" value="1"/>
</dbReference>
<comment type="similarity">
    <text evidence="1 8 9">Belongs to the class-I aminoacyl-tRNA synthetase family.</text>
</comment>
<dbReference type="SMART" id="SM00836">
    <property type="entry name" value="DALR_1"/>
    <property type="match status" value="1"/>
</dbReference>
<dbReference type="Pfam" id="PF00750">
    <property type="entry name" value="tRNA-synt_1d"/>
    <property type="match status" value="2"/>
</dbReference>
<gene>
    <name evidence="8" type="primary">argS</name>
    <name evidence="12" type="ORF">ENW83_05025</name>
</gene>
<feature type="coiled-coil region" evidence="10">
    <location>
        <begin position="472"/>
        <end position="499"/>
    </location>
</feature>
<dbReference type="PRINTS" id="PR01038">
    <property type="entry name" value="TRNASYNTHARG"/>
</dbReference>
<dbReference type="Gene3D" id="3.30.1360.70">
    <property type="entry name" value="Arginyl tRNA synthetase N-terminal domain"/>
    <property type="match status" value="1"/>
</dbReference>
<organism evidence="12">
    <name type="scientific">Fervidicoccus fontis</name>
    <dbReference type="NCBI Taxonomy" id="683846"/>
    <lineage>
        <taxon>Archaea</taxon>
        <taxon>Thermoproteota</taxon>
        <taxon>Thermoprotei</taxon>
        <taxon>Fervidicoccales</taxon>
        <taxon>Fervidicoccaceae</taxon>
        <taxon>Fervidicoccus</taxon>
    </lineage>
</organism>
<evidence type="ECO:0000256" key="10">
    <source>
        <dbReference type="SAM" id="Coils"/>
    </source>
</evidence>
<dbReference type="NCBIfam" id="NF002446">
    <property type="entry name" value="PRK01611.3-3"/>
    <property type="match status" value="1"/>
</dbReference>